<gene>
    <name evidence="2" type="ORF">L6773_05215</name>
</gene>
<sequence>MKKNNPKVTIVVVPRERFSFSIESLKNIYDITSYDFDLIYVDGKSPGYLNRFLERYSKEKGFKHIRTNHYLHPNQARNVGFKAVSEDTEYVIFLDNDVLVRKNWLTELVKCAEETSAALVGPLYLEGDVGEERIHMAGGKMVVDESDGIKRLSIDMHHHMKKVSELEEPLERFQTDNIEFHAVLVRKSFLDKYGPLDDELLTTREHVDICLIAKEAGLPIYLEPKSVIHYVYPYPLKLTDFRFHFFRWDKQGTITTIKRFEEKWNIHLDKGRVEVINSRKKKAVKNYIKNKLGMAS</sequence>
<keyword evidence="2" id="KW-0808">Transferase</keyword>
<dbReference type="Pfam" id="PF00535">
    <property type="entry name" value="Glycos_transf_2"/>
    <property type="match status" value="1"/>
</dbReference>
<comment type="caution">
    <text evidence="2">The sequence shown here is derived from an EMBL/GenBank/DDBJ whole genome shotgun (WGS) entry which is preliminary data.</text>
</comment>
<dbReference type="GO" id="GO:0016757">
    <property type="term" value="F:glycosyltransferase activity"/>
    <property type="evidence" value="ECO:0007669"/>
    <property type="project" value="UniProtKB-KW"/>
</dbReference>
<evidence type="ECO:0000259" key="1">
    <source>
        <dbReference type="Pfam" id="PF00535"/>
    </source>
</evidence>
<dbReference type="SUPFAM" id="SSF53448">
    <property type="entry name" value="Nucleotide-diphospho-sugar transferases"/>
    <property type="match status" value="1"/>
</dbReference>
<keyword evidence="3" id="KW-1185">Reference proteome</keyword>
<proteinExistence type="predicted"/>
<accession>A0ABS9KAS1</accession>
<protein>
    <submittedName>
        <fullName evidence="2">Glycosyltransferase</fullName>
        <ecNumber evidence="2">2.4.-.-</ecNumber>
    </submittedName>
</protein>
<dbReference type="InterPro" id="IPR001173">
    <property type="entry name" value="Glyco_trans_2-like"/>
</dbReference>
<name>A0ABS9KAS1_9BACT</name>
<evidence type="ECO:0000313" key="2">
    <source>
        <dbReference type="EMBL" id="MCG2587952.1"/>
    </source>
</evidence>
<dbReference type="EC" id="2.4.-.-" evidence="2"/>
<dbReference type="RefSeq" id="WP_237852795.1">
    <property type="nucleotide sequence ID" value="NZ_JAKLWS010000004.1"/>
</dbReference>
<dbReference type="PANTHER" id="PTHR43179">
    <property type="entry name" value="RHAMNOSYLTRANSFERASE WBBL"/>
    <property type="match status" value="1"/>
</dbReference>
<reference evidence="2" key="1">
    <citation type="submission" date="2022-01" db="EMBL/GenBank/DDBJ databases">
        <authorList>
            <person name="Wang Y."/>
        </authorList>
    </citation>
    <scope>NUCLEOTIDE SEQUENCE</scope>
    <source>
        <strain evidence="2">WB101</strain>
    </source>
</reference>
<dbReference type="Proteomes" id="UP001165366">
    <property type="component" value="Unassembled WGS sequence"/>
</dbReference>
<keyword evidence="2" id="KW-0328">Glycosyltransferase</keyword>
<dbReference type="InterPro" id="IPR029044">
    <property type="entry name" value="Nucleotide-diphossugar_trans"/>
</dbReference>
<organism evidence="2 3">
    <name type="scientific">Rhodohalobacter sulfatireducens</name>
    <dbReference type="NCBI Taxonomy" id="2911366"/>
    <lineage>
        <taxon>Bacteria</taxon>
        <taxon>Pseudomonadati</taxon>
        <taxon>Balneolota</taxon>
        <taxon>Balneolia</taxon>
        <taxon>Balneolales</taxon>
        <taxon>Balneolaceae</taxon>
        <taxon>Rhodohalobacter</taxon>
    </lineage>
</organism>
<dbReference type="Gene3D" id="3.90.550.10">
    <property type="entry name" value="Spore Coat Polysaccharide Biosynthesis Protein SpsA, Chain A"/>
    <property type="match status" value="1"/>
</dbReference>
<feature type="domain" description="Glycosyltransferase 2-like" evidence="1">
    <location>
        <begin position="21"/>
        <end position="136"/>
    </location>
</feature>
<dbReference type="EMBL" id="JAKLWS010000004">
    <property type="protein sequence ID" value="MCG2587952.1"/>
    <property type="molecule type" value="Genomic_DNA"/>
</dbReference>
<evidence type="ECO:0000313" key="3">
    <source>
        <dbReference type="Proteomes" id="UP001165366"/>
    </source>
</evidence>
<reference evidence="2" key="2">
    <citation type="submission" date="2024-05" db="EMBL/GenBank/DDBJ databases">
        <title>Rhodohalobacter halophilus gen. nov., sp. nov., a moderately halophilic member of the family Balneolaceae.</title>
        <authorList>
            <person name="Xia J."/>
        </authorList>
    </citation>
    <scope>NUCLEOTIDE SEQUENCE</scope>
    <source>
        <strain evidence="2">WB101</strain>
    </source>
</reference>
<dbReference type="PANTHER" id="PTHR43179:SF7">
    <property type="entry name" value="RHAMNOSYLTRANSFERASE WBBL"/>
    <property type="match status" value="1"/>
</dbReference>